<dbReference type="GO" id="GO:1990116">
    <property type="term" value="P:ribosome-associated ubiquitin-dependent protein catabolic process"/>
    <property type="evidence" value="ECO:0007669"/>
    <property type="project" value="TreeGrafter"/>
</dbReference>
<reference evidence="2 3" key="1">
    <citation type="submission" date="2016-05" db="EMBL/GenBank/DDBJ databases">
        <title>A degradative enzymes factory behind the ericoid mycorrhizal symbiosis.</title>
        <authorList>
            <consortium name="DOE Joint Genome Institute"/>
            <person name="Martino E."/>
            <person name="Morin E."/>
            <person name="Grelet G."/>
            <person name="Kuo A."/>
            <person name="Kohler A."/>
            <person name="Daghino S."/>
            <person name="Barry K."/>
            <person name="Choi C."/>
            <person name="Cichocki N."/>
            <person name="Clum A."/>
            <person name="Copeland A."/>
            <person name="Hainaut M."/>
            <person name="Haridas S."/>
            <person name="Labutti K."/>
            <person name="Lindquist E."/>
            <person name="Lipzen A."/>
            <person name="Khouja H.-R."/>
            <person name="Murat C."/>
            <person name="Ohm R."/>
            <person name="Olson A."/>
            <person name="Spatafora J."/>
            <person name="Veneault-Fourrey C."/>
            <person name="Henrissat B."/>
            <person name="Grigoriev I."/>
            <person name="Martin F."/>
            <person name="Perotto S."/>
        </authorList>
    </citation>
    <scope>NUCLEOTIDE SEQUENCE [LARGE SCALE GENOMIC DNA]</scope>
    <source>
        <strain evidence="2 3">UAMH 7357</strain>
    </source>
</reference>
<dbReference type="AlphaFoldDB" id="A0A2J6QLC7"/>
<dbReference type="OrthoDB" id="205993at2759"/>
<dbReference type="InterPro" id="IPR006994">
    <property type="entry name" value="TCF25/Rqc1"/>
</dbReference>
<dbReference type="STRING" id="1745343.A0A2J6QLC7"/>
<evidence type="ECO:0000313" key="2">
    <source>
        <dbReference type="EMBL" id="PMD27055.1"/>
    </source>
</evidence>
<protein>
    <submittedName>
        <fullName evidence="2">DUF654-domain-containing protein</fullName>
    </submittedName>
</protein>
<proteinExistence type="predicted"/>
<feature type="compositionally biased region" description="Acidic residues" evidence="1">
    <location>
        <begin position="644"/>
        <end position="653"/>
    </location>
</feature>
<gene>
    <name evidence="2" type="ORF">NA56DRAFT_590259</name>
</gene>
<feature type="region of interest" description="Disordered" evidence="1">
    <location>
        <begin position="676"/>
        <end position="727"/>
    </location>
</feature>
<dbReference type="GO" id="GO:0072344">
    <property type="term" value="P:rescue of stalled ribosome"/>
    <property type="evidence" value="ECO:0007669"/>
    <property type="project" value="TreeGrafter"/>
</dbReference>
<feature type="compositionally biased region" description="Basic and acidic residues" evidence="1">
    <location>
        <begin position="11"/>
        <end position="23"/>
    </location>
</feature>
<accession>A0A2J6QLC7</accession>
<sequence length="727" mass="81307">MSSRQLRKLQQQRELEKQAKLQTEEEEESEDEPVVTTKSKPSLFANLAALEDEAQDEDEEKIDEEPEMEAVSDHEVAPVAASKKPKKSKKKKKAKKGKEKPAEAEPHGNGADDIDAALRELDIKQTSSGNSAVPILPVDPEYQRVCALLSTSTQHLKVAHEMRNLFGKAAVETHEDPAERRARQRQNRQAREIDLETLLKGQHKPGKGLAELTLRRNPLIQGKDDWPKATTGGLTMEMVDDKSPDGTIEFRFVHDKSYQAVQVTFHGLVEMGNPQNLIGLLTRNPYHISLLIQVSKIAKDQGDHALSADLLERALFSFGRAAITAFNNKIAQGKARLDFARPENREFWLAGYQYIKSLIMKGTFRTALEWSKLLFSLDPEGDPYCMPFLIHHLALQAHEHQWFLEICPALSKQILTADSGTMLTTIPMMISQTYAAMSLRDGPGCRMFLTDTMRTFPWIFTRLFKELNLDAPKSIWGQQPRTDAESLITELYVLQTKDLWNTPEATSLLMEIAHTIPKVDADKTSPKVTNAEMTLNVVRFIYLDNTPSLMSLLPSHLLHRPNNSDADPLPPDENIFSYPAQQNAIQGRDAPRGDLGGDFFDPLAAIARLLPGFRNNQAGGREEHEAELNRVLEEIVGGEHDGFSDDETESEGEGEQREDAPPGVITRLMNMLWRSGNMVQNDGESDEDGGHATDGSMPRLVDGDQGERGEETDDEMPELVDAEQTSP</sequence>
<dbReference type="PANTHER" id="PTHR22684">
    <property type="entry name" value="NULP1-RELATED"/>
    <property type="match status" value="1"/>
</dbReference>
<feature type="region of interest" description="Disordered" evidence="1">
    <location>
        <begin position="1"/>
        <end position="112"/>
    </location>
</feature>
<feature type="compositionally biased region" description="Acidic residues" evidence="1">
    <location>
        <begin position="24"/>
        <end position="33"/>
    </location>
</feature>
<dbReference type="EMBL" id="KZ613466">
    <property type="protein sequence ID" value="PMD27055.1"/>
    <property type="molecule type" value="Genomic_DNA"/>
</dbReference>
<dbReference type="Proteomes" id="UP000235672">
    <property type="component" value="Unassembled WGS sequence"/>
</dbReference>
<organism evidence="2 3">
    <name type="scientific">Hyaloscypha hepaticicola</name>
    <dbReference type="NCBI Taxonomy" id="2082293"/>
    <lineage>
        <taxon>Eukaryota</taxon>
        <taxon>Fungi</taxon>
        <taxon>Dikarya</taxon>
        <taxon>Ascomycota</taxon>
        <taxon>Pezizomycotina</taxon>
        <taxon>Leotiomycetes</taxon>
        <taxon>Helotiales</taxon>
        <taxon>Hyaloscyphaceae</taxon>
        <taxon>Hyaloscypha</taxon>
    </lineage>
</organism>
<feature type="compositionally biased region" description="Acidic residues" evidence="1">
    <location>
        <begin position="50"/>
        <end position="70"/>
    </location>
</feature>
<dbReference type="Pfam" id="PF04910">
    <property type="entry name" value="Tcf25"/>
    <property type="match status" value="1"/>
</dbReference>
<dbReference type="PANTHER" id="PTHR22684:SF0">
    <property type="entry name" value="RIBOSOME QUALITY CONTROL COMPLEX SUBUNIT TCF25"/>
    <property type="match status" value="1"/>
</dbReference>
<evidence type="ECO:0000256" key="1">
    <source>
        <dbReference type="SAM" id="MobiDB-lite"/>
    </source>
</evidence>
<keyword evidence="3" id="KW-1185">Reference proteome</keyword>
<dbReference type="GO" id="GO:1990112">
    <property type="term" value="C:RQC complex"/>
    <property type="evidence" value="ECO:0007669"/>
    <property type="project" value="TreeGrafter"/>
</dbReference>
<feature type="compositionally biased region" description="Basic residues" evidence="1">
    <location>
        <begin position="83"/>
        <end position="98"/>
    </location>
</feature>
<evidence type="ECO:0000313" key="3">
    <source>
        <dbReference type="Proteomes" id="UP000235672"/>
    </source>
</evidence>
<feature type="region of interest" description="Disordered" evidence="1">
    <location>
        <begin position="635"/>
        <end position="664"/>
    </location>
</feature>
<name>A0A2J6QLC7_9HELO</name>
<feature type="compositionally biased region" description="Acidic residues" evidence="1">
    <location>
        <begin position="710"/>
        <end position="721"/>
    </location>
</feature>